<gene>
    <name evidence="2" type="ORF">SM39_2212</name>
</gene>
<name>A0AAT9DUT7_SERMA</name>
<dbReference type="AlphaFoldDB" id="A0AAT9DUT7"/>
<organism evidence="2">
    <name type="scientific">Serratia marcescens SM39</name>
    <dbReference type="NCBI Taxonomy" id="1334564"/>
    <lineage>
        <taxon>Bacteria</taxon>
        <taxon>Pseudomonadati</taxon>
        <taxon>Pseudomonadota</taxon>
        <taxon>Gammaproteobacteria</taxon>
        <taxon>Enterobacterales</taxon>
        <taxon>Yersiniaceae</taxon>
        <taxon>Serratia</taxon>
    </lineage>
</organism>
<accession>A0AAT9DUT7</accession>
<feature type="compositionally biased region" description="Basic residues" evidence="1">
    <location>
        <begin position="17"/>
        <end position="29"/>
    </location>
</feature>
<dbReference type="KEGG" id="smar:SM39_2212"/>
<proteinExistence type="predicted"/>
<feature type="region of interest" description="Disordered" evidence="1">
    <location>
        <begin position="1"/>
        <end position="29"/>
    </location>
</feature>
<dbReference type="EMBL" id="AP013063">
    <property type="protein sequence ID" value="BAO34229.1"/>
    <property type="molecule type" value="Genomic_DNA"/>
</dbReference>
<reference evidence="2" key="1">
    <citation type="journal article" date="2014" name="Genome Biol. Evol.">
        <title>Genome evolution and plasticity of Serratia marcescens, an important multidrug-resistant nosocomial pathogen.</title>
        <authorList>
            <person name="Iguchi A."/>
            <person name="Nagaya Y."/>
            <person name="Pradel E."/>
            <person name="Ooka T."/>
            <person name="Ogura Y."/>
            <person name="Katsura K."/>
            <person name="Kurokawa K."/>
            <person name="Oshima K."/>
            <person name="Hattori M."/>
            <person name="Parkhill J."/>
            <person name="Sebaihia M."/>
            <person name="Coulthurst S.J."/>
            <person name="Gotoh N."/>
            <person name="Thomson N.R."/>
            <person name="Ewbank J.J."/>
            <person name="Hayashi T."/>
        </authorList>
    </citation>
    <scope>NUCLEOTIDE SEQUENCE</scope>
    <source>
        <strain evidence="2">SM39</strain>
    </source>
</reference>
<feature type="compositionally biased region" description="Basic and acidic residues" evidence="1">
    <location>
        <begin position="1"/>
        <end position="16"/>
    </location>
</feature>
<protein>
    <submittedName>
        <fullName evidence="2">Uncharacterized protein</fullName>
    </submittedName>
</protein>
<evidence type="ECO:0000313" key="2">
    <source>
        <dbReference type="EMBL" id="BAO34229.1"/>
    </source>
</evidence>
<evidence type="ECO:0000256" key="1">
    <source>
        <dbReference type="SAM" id="MobiDB-lite"/>
    </source>
</evidence>
<sequence length="81" mass="9975">MEKFNDRKRVKIETVKHGRRQQRRQQRIKRQAEQQQDFCARSVFIIFHINALRLPLWCEHRQAFTRQSTPQAQKSSRQTRK</sequence>